<feature type="transmembrane region" description="Helical" evidence="6">
    <location>
        <begin position="269"/>
        <end position="289"/>
    </location>
</feature>
<dbReference type="GO" id="GO:0022857">
    <property type="term" value="F:transmembrane transporter activity"/>
    <property type="evidence" value="ECO:0007669"/>
    <property type="project" value="InterPro"/>
</dbReference>
<dbReference type="PANTHER" id="PTHR42718:SF9">
    <property type="entry name" value="MAJOR FACILITATOR SUPERFAMILY MULTIDRUG TRANSPORTER MFSC"/>
    <property type="match status" value="1"/>
</dbReference>
<dbReference type="Pfam" id="PF07690">
    <property type="entry name" value="MFS_1"/>
    <property type="match status" value="1"/>
</dbReference>
<dbReference type="PANTHER" id="PTHR42718">
    <property type="entry name" value="MAJOR FACILITATOR SUPERFAMILY MULTIDRUG TRANSPORTER MFSC"/>
    <property type="match status" value="1"/>
</dbReference>
<dbReference type="GO" id="GO:0005886">
    <property type="term" value="C:plasma membrane"/>
    <property type="evidence" value="ECO:0007669"/>
    <property type="project" value="UniProtKB-SubCell"/>
</dbReference>
<dbReference type="PROSITE" id="PS50850">
    <property type="entry name" value="MFS"/>
    <property type="match status" value="1"/>
</dbReference>
<comment type="caution">
    <text evidence="8">The sequence shown here is derived from an EMBL/GenBank/DDBJ whole genome shotgun (WGS) entry which is preliminary data.</text>
</comment>
<dbReference type="eggNOG" id="COG2814">
    <property type="taxonomic scope" value="Bacteria"/>
</dbReference>
<feature type="transmembrane region" description="Helical" evidence="6">
    <location>
        <begin position="117"/>
        <end position="141"/>
    </location>
</feature>
<feature type="transmembrane region" description="Helical" evidence="6">
    <location>
        <begin position="443"/>
        <end position="459"/>
    </location>
</feature>
<keyword evidence="4 6" id="KW-1133">Transmembrane helix</keyword>
<feature type="transmembrane region" description="Helical" evidence="6">
    <location>
        <begin position="371"/>
        <end position="390"/>
    </location>
</feature>
<gene>
    <name evidence="8" type="ORF">BISU_0600</name>
</gene>
<keyword evidence="2" id="KW-0813">Transport</keyword>
<comment type="subcellular location">
    <subcellularLocation>
        <location evidence="1">Cell membrane</location>
        <topology evidence="1">Multi-pass membrane protein</topology>
    </subcellularLocation>
</comment>
<feature type="transmembrane region" description="Helical" evidence="6">
    <location>
        <begin position="51"/>
        <end position="70"/>
    </location>
</feature>
<dbReference type="InterPro" id="IPR011701">
    <property type="entry name" value="MFS"/>
</dbReference>
<dbReference type="AlphaFoldDB" id="A0A087E9Z2"/>
<evidence type="ECO:0000256" key="3">
    <source>
        <dbReference type="ARBA" id="ARBA00022692"/>
    </source>
</evidence>
<keyword evidence="5 6" id="KW-0472">Membrane</keyword>
<organism evidence="8 9">
    <name type="scientific">Bifidobacterium subtile</name>
    <dbReference type="NCBI Taxonomy" id="77635"/>
    <lineage>
        <taxon>Bacteria</taxon>
        <taxon>Bacillati</taxon>
        <taxon>Actinomycetota</taxon>
        <taxon>Actinomycetes</taxon>
        <taxon>Bifidobacteriales</taxon>
        <taxon>Bifidobacteriaceae</taxon>
        <taxon>Bifidobacterium</taxon>
    </lineage>
</organism>
<feature type="transmembrane region" description="Helical" evidence="6">
    <location>
        <begin position="147"/>
        <end position="168"/>
    </location>
</feature>
<evidence type="ECO:0000256" key="2">
    <source>
        <dbReference type="ARBA" id="ARBA00022448"/>
    </source>
</evidence>
<feature type="transmembrane region" description="Helical" evidence="6">
    <location>
        <begin position="479"/>
        <end position="499"/>
    </location>
</feature>
<evidence type="ECO:0000256" key="4">
    <source>
        <dbReference type="ARBA" id="ARBA00022989"/>
    </source>
</evidence>
<keyword evidence="3 6" id="KW-0812">Transmembrane</keyword>
<evidence type="ECO:0000259" key="7">
    <source>
        <dbReference type="PROSITE" id="PS50850"/>
    </source>
</evidence>
<feature type="domain" description="Major facilitator superfamily (MFS) profile" evidence="7">
    <location>
        <begin position="52"/>
        <end position="501"/>
    </location>
</feature>
<dbReference type="SUPFAM" id="SSF103473">
    <property type="entry name" value="MFS general substrate transporter"/>
    <property type="match status" value="1"/>
</dbReference>
<protein>
    <submittedName>
        <fullName evidence="8">Transporter</fullName>
    </submittedName>
</protein>
<evidence type="ECO:0000256" key="6">
    <source>
        <dbReference type="SAM" id="Phobius"/>
    </source>
</evidence>
<feature type="transmembrane region" description="Helical" evidence="6">
    <location>
        <begin position="343"/>
        <end position="364"/>
    </location>
</feature>
<proteinExistence type="predicted"/>
<feature type="transmembrane region" description="Helical" evidence="6">
    <location>
        <begin position="175"/>
        <end position="195"/>
    </location>
</feature>
<dbReference type="EMBL" id="JGZR01000003">
    <property type="protein sequence ID" value="KFJ04593.1"/>
    <property type="molecule type" value="Genomic_DNA"/>
</dbReference>
<reference evidence="8 9" key="1">
    <citation type="submission" date="2014-03" db="EMBL/GenBank/DDBJ databases">
        <title>Genomics of Bifidobacteria.</title>
        <authorList>
            <person name="Ventura M."/>
            <person name="Milani C."/>
            <person name="Lugli G.A."/>
        </authorList>
    </citation>
    <scope>NUCLEOTIDE SEQUENCE [LARGE SCALE GENOMIC DNA]</scope>
    <source>
        <strain evidence="8 9">LMG 11597</strain>
    </source>
</reference>
<feature type="transmembrane region" description="Helical" evidence="6">
    <location>
        <begin position="238"/>
        <end position="257"/>
    </location>
</feature>
<dbReference type="OrthoDB" id="9812221at2"/>
<evidence type="ECO:0000313" key="9">
    <source>
        <dbReference type="Proteomes" id="UP000029055"/>
    </source>
</evidence>
<evidence type="ECO:0000313" key="8">
    <source>
        <dbReference type="EMBL" id="KFJ04593.1"/>
    </source>
</evidence>
<accession>A0A087E9Z2</accession>
<dbReference type="Proteomes" id="UP000029055">
    <property type="component" value="Unassembled WGS sequence"/>
</dbReference>
<dbReference type="PRINTS" id="PR01036">
    <property type="entry name" value="TCRTETB"/>
</dbReference>
<sequence>MHRNAFHETGICRYRYFANEVAILKADTVKDDTAEVPTAPEETHVSARTKLSIGATALLSFVGVLTETSLNVTFPTMTKEFGLPLSTIQLLTSGYLLMVTLVMSTSSFLLKRFDARLLFRLAIATSLAGTVLCSVPANYWVLLAGRLLQAAATGVSTPLMMHVILSLVPQRRRGVYMGIAGMVISLAPTLGPTYGGLINYYWSWHIIFVLTVPLLLLSYILGELNLRLSPRSKAAQHFDALGLVLLTFALVSLTQIFDRLGASGTFNAPVLIAITATVIAFALLIWHSVSSRAPLLNGRLLKTPTVGLRAINFFILQFINIGSSFLIPVFAELFLGANSMHAGLLLLPGSLLGALIAPFAGSVYDRHGAALPLLVSNISMLIGVGAFWWLTGNLTLPLITGLYIFLKLGFNIGYSNTMSDASKYVAAEQQTDFNSMFNTFQQYAGSLGTSVLACSLAVSEVARPGDPTHAAAEGTSHGFMLLIGLALIALIATVVSVALRHKPPIRLTPVKI</sequence>
<dbReference type="InterPro" id="IPR020846">
    <property type="entry name" value="MFS_dom"/>
</dbReference>
<dbReference type="Gene3D" id="1.20.1250.20">
    <property type="entry name" value="MFS general substrate transporter like domains"/>
    <property type="match status" value="1"/>
</dbReference>
<name>A0A087E9Z2_9BIFI</name>
<feature type="transmembrane region" description="Helical" evidence="6">
    <location>
        <begin position="310"/>
        <end position="331"/>
    </location>
</feature>
<evidence type="ECO:0000256" key="5">
    <source>
        <dbReference type="ARBA" id="ARBA00023136"/>
    </source>
</evidence>
<evidence type="ECO:0000256" key="1">
    <source>
        <dbReference type="ARBA" id="ARBA00004651"/>
    </source>
</evidence>
<dbReference type="STRING" id="77635.BISU_0600"/>
<dbReference type="InterPro" id="IPR036259">
    <property type="entry name" value="MFS_trans_sf"/>
</dbReference>
<feature type="transmembrane region" description="Helical" evidence="6">
    <location>
        <begin position="90"/>
        <end position="110"/>
    </location>
</feature>
<feature type="transmembrane region" description="Helical" evidence="6">
    <location>
        <begin position="201"/>
        <end position="226"/>
    </location>
</feature>
<dbReference type="Gene3D" id="1.20.1720.10">
    <property type="entry name" value="Multidrug resistance protein D"/>
    <property type="match status" value="1"/>
</dbReference>
<feature type="transmembrane region" description="Helical" evidence="6">
    <location>
        <begin position="396"/>
        <end position="414"/>
    </location>
</feature>
<keyword evidence="9" id="KW-1185">Reference proteome</keyword>